<dbReference type="Proteomes" id="UP000095286">
    <property type="component" value="Unplaced"/>
</dbReference>
<sequence>MRGINFFLFALIFGIVIFEATACNIIIHVKSMTTKKFQAQVISPAGLKSKKWAFTKQKERNTFQEKSDVCGIGEFAINVFENETITNTAKVTLNGIGRVDYEVGDDLKPVMVVRHGAACDGQCAPLST</sequence>
<dbReference type="WBParaSite" id="RSKR_0000896500.1">
    <property type="protein sequence ID" value="RSKR_0000896500.1"/>
    <property type="gene ID" value="RSKR_0000896500"/>
</dbReference>
<evidence type="ECO:0000313" key="1">
    <source>
        <dbReference type="Proteomes" id="UP000095286"/>
    </source>
</evidence>
<evidence type="ECO:0000313" key="2">
    <source>
        <dbReference type="WBParaSite" id="RSKR_0000896500.1"/>
    </source>
</evidence>
<proteinExistence type="predicted"/>
<organism evidence="1 2">
    <name type="scientific">Rhabditophanes sp. KR3021</name>
    <dbReference type="NCBI Taxonomy" id="114890"/>
    <lineage>
        <taxon>Eukaryota</taxon>
        <taxon>Metazoa</taxon>
        <taxon>Ecdysozoa</taxon>
        <taxon>Nematoda</taxon>
        <taxon>Chromadorea</taxon>
        <taxon>Rhabditida</taxon>
        <taxon>Tylenchina</taxon>
        <taxon>Panagrolaimomorpha</taxon>
        <taxon>Strongyloidoidea</taxon>
        <taxon>Alloionematidae</taxon>
        <taxon>Rhabditophanes</taxon>
    </lineage>
</organism>
<accession>A0AC35U7U4</accession>
<name>A0AC35U7U4_9BILA</name>
<reference evidence="2" key="1">
    <citation type="submission" date="2016-11" db="UniProtKB">
        <authorList>
            <consortium name="WormBaseParasite"/>
        </authorList>
    </citation>
    <scope>IDENTIFICATION</scope>
    <source>
        <strain evidence="2">KR3021</strain>
    </source>
</reference>
<protein>
    <submittedName>
        <fullName evidence="2">Uncharacterized protein</fullName>
    </submittedName>
</protein>